<dbReference type="GeneID" id="585836"/>
<evidence type="ECO:0000256" key="4">
    <source>
        <dbReference type="ARBA" id="ARBA00023040"/>
    </source>
</evidence>
<evidence type="ECO:0000256" key="7">
    <source>
        <dbReference type="ARBA" id="ARBA00023224"/>
    </source>
</evidence>
<feature type="transmembrane region" description="Helical" evidence="9">
    <location>
        <begin position="134"/>
        <end position="157"/>
    </location>
</feature>
<dbReference type="InterPro" id="IPR000276">
    <property type="entry name" value="GPCR_Rhodpsn"/>
</dbReference>
<evidence type="ECO:0000313" key="11">
    <source>
        <dbReference type="EnsemblMetazoa" id="XP_790735"/>
    </source>
</evidence>
<dbReference type="SUPFAM" id="SSF81321">
    <property type="entry name" value="Family A G protein-coupled receptor-like"/>
    <property type="match status" value="1"/>
</dbReference>
<dbReference type="InterPro" id="IPR017452">
    <property type="entry name" value="GPCR_Rhodpsn_7TM"/>
</dbReference>
<dbReference type="InterPro" id="IPR050125">
    <property type="entry name" value="GPCR_opsins"/>
</dbReference>
<dbReference type="OMA" id="RSRVHAW"/>
<evidence type="ECO:0000259" key="10">
    <source>
        <dbReference type="PROSITE" id="PS50262"/>
    </source>
</evidence>
<accession>A0A7M7RFN1</accession>
<proteinExistence type="inferred from homology"/>
<dbReference type="GO" id="GO:0071482">
    <property type="term" value="P:cellular response to light stimulus"/>
    <property type="evidence" value="ECO:0000318"/>
    <property type="project" value="GO_Central"/>
</dbReference>
<evidence type="ECO:0000313" key="12">
    <source>
        <dbReference type="Proteomes" id="UP000007110"/>
    </source>
</evidence>
<evidence type="ECO:0000256" key="9">
    <source>
        <dbReference type="SAM" id="Phobius"/>
    </source>
</evidence>
<evidence type="ECO:0000256" key="1">
    <source>
        <dbReference type="ARBA" id="ARBA00004141"/>
    </source>
</evidence>
<evidence type="ECO:0000256" key="3">
    <source>
        <dbReference type="ARBA" id="ARBA00022989"/>
    </source>
</evidence>
<dbReference type="InParanoid" id="A0A7M7RFN1"/>
<comment type="similarity">
    <text evidence="8">Belongs to the G-protein coupled receptor 1 family.</text>
</comment>
<dbReference type="OrthoDB" id="10044919at2759"/>
<keyword evidence="4 8" id="KW-0297">G-protein coupled receptor</keyword>
<keyword evidence="2 8" id="KW-0812">Transmembrane</keyword>
<reference evidence="12" key="1">
    <citation type="submission" date="2015-02" db="EMBL/GenBank/DDBJ databases">
        <title>Genome sequencing for Strongylocentrotus purpuratus.</title>
        <authorList>
            <person name="Murali S."/>
            <person name="Liu Y."/>
            <person name="Vee V."/>
            <person name="English A."/>
            <person name="Wang M."/>
            <person name="Skinner E."/>
            <person name="Han Y."/>
            <person name="Muzny D.M."/>
            <person name="Worley K.C."/>
            <person name="Gibbs R.A."/>
        </authorList>
    </citation>
    <scope>NUCLEOTIDE SEQUENCE</scope>
</reference>
<dbReference type="GO" id="GO:0007602">
    <property type="term" value="P:phototransduction"/>
    <property type="evidence" value="ECO:0000318"/>
    <property type="project" value="GO_Central"/>
</dbReference>
<dbReference type="PANTHER" id="PTHR24240">
    <property type="entry name" value="OPSIN"/>
    <property type="match status" value="1"/>
</dbReference>
<evidence type="ECO:0000256" key="8">
    <source>
        <dbReference type="RuleBase" id="RU000688"/>
    </source>
</evidence>
<dbReference type="GO" id="GO:0007186">
    <property type="term" value="P:G protein-coupled receptor signaling pathway"/>
    <property type="evidence" value="ECO:0000318"/>
    <property type="project" value="GO_Central"/>
</dbReference>
<feature type="transmembrane region" description="Helical" evidence="9">
    <location>
        <begin position="272"/>
        <end position="292"/>
    </location>
</feature>
<keyword evidence="5 9" id="KW-0472">Membrane</keyword>
<dbReference type="FunFam" id="1.20.1070.10:FF:000313">
    <property type="entry name" value="Uncharacterized protein"/>
    <property type="match status" value="1"/>
</dbReference>
<reference evidence="11" key="2">
    <citation type="submission" date="2021-01" db="UniProtKB">
        <authorList>
            <consortium name="EnsemblMetazoa"/>
        </authorList>
    </citation>
    <scope>IDENTIFICATION</scope>
</reference>
<dbReference type="AlphaFoldDB" id="A0A7M7RFN1"/>
<protein>
    <recommendedName>
        <fullName evidence="10">G-protein coupled receptors family 1 profile domain-containing protein</fullName>
    </recommendedName>
</protein>
<dbReference type="CDD" id="cd00637">
    <property type="entry name" value="7tm_classA_rhodopsin-like"/>
    <property type="match status" value="1"/>
</dbReference>
<keyword evidence="3 9" id="KW-1133">Transmembrane helix</keyword>
<dbReference type="GO" id="GO:0005886">
    <property type="term" value="C:plasma membrane"/>
    <property type="evidence" value="ECO:0000318"/>
    <property type="project" value="GO_Central"/>
</dbReference>
<keyword evidence="12" id="KW-1185">Reference proteome</keyword>
<keyword evidence="6 8" id="KW-0675">Receptor</keyword>
<comment type="subcellular location">
    <subcellularLocation>
        <location evidence="1">Membrane</location>
        <topology evidence="1">Multi-pass membrane protein</topology>
    </subcellularLocation>
</comment>
<dbReference type="RefSeq" id="XP_790735.1">
    <property type="nucleotide sequence ID" value="XM_785642.2"/>
</dbReference>
<dbReference type="PRINTS" id="PR00237">
    <property type="entry name" value="GPCRRHODOPSN"/>
</dbReference>
<name>A0A7M7RFN1_STRPU</name>
<dbReference type="Gene3D" id="1.20.1070.10">
    <property type="entry name" value="Rhodopsin 7-helix transmembrane proteins"/>
    <property type="match status" value="1"/>
</dbReference>
<feature type="transmembrane region" description="Helical" evidence="9">
    <location>
        <begin position="95"/>
        <end position="113"/>
    </location>
</feature>
<dbReference type="PROSITE" id="PS50262">
    <property type="entry name" value="G_PROTEIN_RECEP_F1_2"/>
    <property type="match status" value="1"/>
</dbReference>
<sequence>MNNSTLSIDDEQNKLFTIVEIIIRLMLAMTGTVGNAFVIYAVAMTPKLRTVPNALVTALAILDLIVSAVLIPLMVVGTVENEWPFDVSFCRVHGFMLIFFHALSLNILGLIAINRFLNITKPLHIYRKFATPQLFVIQLIVAVLLAGLPVLSPFFGIGSKDFAGFNPVLGHCSFGYDVEGVWVYEVVLLSLGLLIGTVVIPFTYALIWKHVGASRSRVHAWSTSALPKSMTEQQSNNESGSPNQEVSVPAFAHAISIRRIQHKDNLRLTRNLFLLFITYTLSLIPYCVFVFFDKHYSFSIWLWRAADILLWSTSAVNPYVYALMTSSFREAFRRLVGLSFYSSPQRT</sequence>
<dbReference type="PROSITE" id="PS00237">
    <property type="entry name" value="G_PROTEIN_RECEP_F1_1"/>
    <property type="match status" value="1"/>
</dbReference>
<evidence type="ECO:0000256" key="5">
    <source>
        <dbReference type="ARBA" id="ARBA00023136"/>
    </source>
</evidence>
<dbReference type="GO" id="GO:0008020">
    <property type="term" value="F:G protein-coupled photoreceptor activity"/>
    <property type="evidence" value="ECO:0000318"/>
    <property type="project" value="GO_Central"/>
</dbReference>
<dbReference type="SMART" id="SM01381">
    <property type="entry name" value="7TM_GPCR_Srsx"/>
    <property type="match status" value="1"/>
</dbReference>
<dbReference type="EnsemblMetazoa" id="XM_785642">
    <property type="protein sequence ID" value="XP_790735"/>
    <property type="gene ID" value="LOC585836"/>
</dbReference>
<dbReference type="KEGG" id="spu:585836"/>
<keyword evidence="7 8" id="KW-0807">Transducer</keyword>
<feature type="transmembrane region" description="Helical" evidence="9">
    <location>
        <begin position="298"/>
        <end position="324"/>
    </location>
</feature>
<dbReference type="Pfam" id="PF00001">
    <property type="entry name" value="7tm_1"/>
    <property type="match status" value="1"/>
</dbReference>
<feature type="domain" description="G-protein coupled receptors family 1 profile" evidence="10">
    <location>
        <begin position="34"/>
        <end position="321"/>
    </location>
</feature>
<organism evidence="11 12">
    <name type="scientific">Strongylocentrotus purpuratus</name>
    <name type="common">Purple sea urchin</name>
    <dbReference type="NCBI Taxonomy" id="7668"/>
    <lineage>
        <taxon>Eukaryota</taxon>
        <taxon>Metazoa</taxon>
        <taxon>Echinodermata</taxon>
        <taxon>Eleutherozoa</taxon>
        <taxon>Echinozoa</taxon>
        <taxon>Echinoidea</taxon>
        <taxon>Euechinoidea</taxon>
        <taxon>Echinacea</taxon>
        <taxon>Camarodonta</taxon>
        <taxon>Echinidea</taxon>
        <taxon>Strongylocentrotidae</taxon>
        <taxon>Strongylocentrotus</taxon>
    </lineage>
</organism>
<evidence type="ECO:0000256" key="2">
    <source>
        <dbReference type="ARBA" id="ARBA00022692"/>
    </source>
</evidence>
<feature type="transmembrane region" description="Helical" evidence="9">
    <location>
        <begin position="21"/>
        <end position="42"/>
    </location>
</feature>
<feature type="transmembrane region" description="Helical" evidence="9">
    <location>
        <begin position="186"/>
        <end position="207"/>
    </location>
</feature>
<evidence type="ECO:0000256" key="6">
    <source>
        <dbReference type="ARBA" id="ARBA00023170"/>
    </source>
</evidence>
<feature type="transmembrane region" description="Helical" evidence="9">
    <location>
        <begin position="54"/>
        <end position="75"/>
    </location>
</feature>
<dbReference type="Proteomes" id="UP000007110">
    <property type="component" value="Unassembled WGS sequence"/>
</dbReference>